<dbReference type="PANTHER" id="PTHR37164:SF1">
    <property type="entry name" value="BACTERIOHEMERYTHRIN"/>
    <property type="match status" value="1"/>
</dbReference>
<evidence type="ECO:0000313" key="6">
    <source>
        <dbReference type="Proteomes" id="UP000632498"/>
    </source>
</evidence>
<dbReference type="Proteomes" id="UP000632498">
    <property type="component" value="Unassembled WGS sequence"/>
</dbReference>
<gene>
    <name evidence="5" type="ORF">GCM10011332_11950</name>
</gene>
<evidence type="ECO:0000256" key="2">
    <source>
        <dbReference type="ARBA" id="ARBA00022723"/>
    </source>
</evidence>
<reference evidence="5" key="1">
    <citation type="journal article" date="2014" name="Int. J. Syst. Evol. Microbiol.">
        <title>Complete genome sequence of Corynebacterium casei LMG S-19264T (=DSM 44701T), isolated from a smear-ripened cheese.</title>
        <authorList>
            <consortium name="US DOE Joint Genome Institute (JGI-PGF)"/>
            <person name="Walter F."/>
            <person name="Albersmeier A."/>
            <person name="Kalinowski J."/>
            <person name="Ruckert C."/>
        </authorList>
    </citation>
    <scope>NUCLEOTIDE SEQUENCE</scope>
    <source>
        <strain evidence="5">CGMCC 1.15254</strain>
    </source>
</reference>
<evidence type="ECO:0000256" key="3">
    <source>
        <dbReference type="ARBA" id="ARBA00023004"/>
    </source>
</evidence>
<dbReference type="Gene3D" id="1.20.120.50">
    <property type="entry name" value="Hemerythrin-like"/>
    <property type="match status" value="1"/>
</dbReference>
<proteinExistence type="inferred from homology"/>
<dbReference type="GO" id="GO:0046872">
    <property type="term" value="F:metal ion binding"/>
    <property type="evidence" value="ECO:0007669"/>
    <property type="project" value="UniProtKB-KW"/>
</dbReference>
<protein>
    <submittedName>
        <fullName evidence="5">Hemerythrin</fullName>
    </submittedName>
</protein>
<dbReference type="RefSeq" id="WP_188662791.1">
    <property type="nucleotide sequence ID" value="NZ_BMHV01000007.1"/>
</dbReference>
<comment type="caution">
    <text evidence="5">The sequence shown here is derived from an EMBL/GenBank/DDBJ whole genome shotgun (WGS) entry which is preliminary data.</text>
</comment>
<accession>A0A917BXF4</accession>
<dbReference type="InterPro" id="IPR035938">
    <property type="entry name" value="Hemerythrin-like_sf"/>
</dbReference>
<keyword evidence="6" id="KW-1185">Reference proteome</keyword>
<dbReference type="SUPFAM" id="SSF47188">
    <property type="entry name" value="Hemerythrin-like"/>
    <property type="match status" value="1"/>
</dbReference>
<evidence type="ECO:0000259" key="4">
    <source>
        <dbReference type="Pfam" id="PF01814"/>
    </source>
</evidence>
<dbReference type="InterPro" id="IPR012827">
    <property type="entry name" value="Hemerythrin_metal-bd"/>
</dbReference>
<evidence type="ECO:0000313" key="5">
    <source>
        <dbReference type="EMBL" id="GGF59893.1"/>
    </source>
</evidence>
<evidence type="ECO:0000256" key="1">
    <source>
        <dbReference type="ARBA" id="ARBA00010587"/>
    </source>
</evidence>
<comment type="similarity">
    <text evidence="1">Belongs to the hemerythrin family.</text>
</comment>
<sequence>MPKKIDWNEKLSTEILSLDEQHAALFQLFNEFIDVMETGSSQTVLVEQYTYIISETLKHFAYEEQIMKNIGFPEYSAHKEHHEILRQDADLILKDLQDGKGGDEISPSVNFLRALIVKHMVEKDLKIRDYIKQGTL</sequence>
<dbReference type="EMBL" id="BMHV01000007">
    <property type="protein sequence ID" value="GGF59893.1"/>
    <property type="molecule type" value="Genomic_DNA"/>
</dbReference>
<name>A0A917BXF4_9PROT</name>
<dbReference type="AlphaFoldDB" id="A0A917BXF4"/>
<keyword evidence="3" id="KW-0408">Iron</keyword>
<dbReference type="InterPro" id="IPR012312">
    <property type="entry name" value="Hemerythrin-like"/>
</dbReference>
<dbReference type="InterPro" id="IPR050669">
    <property type="entry name" value="Hemerythrin"/>
</dbReference>
<dbReference type="NCBIfam" id="TIGR02481">
    <property type="entry name" value="hemeryth_dom"/>
    <property type="match status" value="1"/>
</dbReference>
<feature type="domain" description="Hemerythrin-like" evidence="4">
    <location>
        <begin position="18"/>
        <end position="125"/>
    </location>
</feature>
<reference evidence="5" key="2">
    <citation type="submission" date="2020-09" db="EMBL/GenBank/DDBJ databases">
        <authorList>
            <person name="Sun Q."/>
            <person name="Zhou Y."/>
        </authorList>
    </citation>
    <scope>NUCLEOTIDE SEQUENCE</scope>
    <source>
        <strain evidence="5">CGMCC 1.15254</strain>
    </source>
</reference>
<dbReference type="CDD" id="cd12107">
    <property type="entry name" value="Hemerythrin"/>
    <property type="match status" value="1"/>
</dbReference>
<dbReference type="PANTHER" id="PTHR37164">
    <property type="entry name" value="BACTERIOHEMERYTHRIN"/>
    <property type="match status" value="1"/>
</dbReference>
<organism evidence="5 6">
    <name type="scientific">Terasakiella brassicae</name>
    <dbReference type="NCBI Taxonomy" id="1634917"/>
    <lineage>
        <taxon>Bacteria</taxon>
        <taxon>Pseudomonadati</taxon>
        <taxon>Pseudomonadota</taxon>
        <taxon>Alphaproteobacteria</taxon>
        <taxon>Rhodospirillales</taxon>
        <taxon>Terasakiellaceae</taxon>
        <taxon>Terasakiella</taxon>
    </lineage>
</organism>
<dbReference type="Pfam" id="PF01814">
    <property type="entry name" value="Hemerythrin"/>
    <property type="match status" value="1"/>
</dbReference>
<keyword evidence="2" id="KW-0479">Metal-binding</keyword>